<name>A0ABY8VWR4_9MYCO</name>
<keyword evidence="1" id="KW-0732">Signal</keyword>
<gene>
    <name evidence="2" type="ORF">PT015_20035</name>
</gene>
<evidence type="ECO:0008006" key="4">
    <source>
        <dbReference type="Google" id="ProtNLM"/>
    </source>
</evidence>
<accession>A0ABY8VWR4</accession>
<feature type="signal peptide" evidence="1">
    <location>
        <begin position="1"/>
        <end position="30"/>
    </location>
</feature>
<dbReference type="EMBL" id="CP126981">
    <property type="protein sequence ID" value="WIM87132.1"/>
    <property type="molecule type" value="Genomic_DNA"/>
</dbReference>
<evidence type="ECO:0000313" key="2">
    <source>
        <dbReference type="EMBL" id="WIM87132.1"/>
    </source>
</evidence>
<dbReference type="RefSeq" id="WP_285186742.1">
    <property type="nucleotide sequence ID" value="NZ_CP126981.1"/>
</dbReference>
<keyword evidence="3" id="KW-1185">Reference proteome</keyword>
<proteinExistence type="predicted"/>
<organism evidence="2 3">
    <name type="scientific">Candidatus Mycobacterium wuenschmannii</name>
    <dbReference type="NCBI Taxonomy" id="3027808"/>
    <lineage>
        <taxon>Bacteria</taxon>
        <taxon>Bacillati</taxon>
        <taxon>Actinomycetota</taxon>
        <taxon>Actinomycetes</taxon>
        <taxon>Mycobacteriales</taxon>
        <taxon>Mycobacteriaceae</taxon>
        <taxon>Mycobacterium</taxon>
    </lineage>
</organism>
<evidence type="ECO:0000256" key="1">
    <source>
        <dbReference type="SAM" id="SignalP"/>
    </source>
</evidence>
<sequence>MTIAKIAAAPVLWCGLLMGAALQPAGLAHAAPGATFTIVNNTGKDMWLDEWFLETPASATFGPGRVPPGSYTVRTKSDSELQAKFTLGDQRHAMVSMKVTNGVPQIQCLTNYGNCSPRGNWANDSTATFTS</sequence>
<reference evidence="2 3" key="1">
    <citation type="journal article" date="2023" name="Microbiol. Resour. Announc.">
        <title>Complete Genome Sequence of Mycobacterium wuenschmanii, a novel Nontuberculous Mycobacterium Isolated from a captive population of Amazon Milk Frogs.</title>
        <authorList>
            <person name="Hicks J."/>
            <person name="Zeineldin M."/>
            <person name="Ward H."/>
            <person name="Wuenschmann A."/>
            <person name="Camp P."/>
            <person name="Farrell D."/>
            <person name="Lehman K."/>
            <person name="Thacker T."/>
            <person name="Cuthbert E."/>
        </authorList>
    </citation>
    <scope>NUCLEOTIDE SEQUENCE [LARGE SCALE GENOMIC DNA]</scope>
    <source>
        <strain evidence="2 3">Wuenschmanii</strain>
    </source>
</reference>
<dbReference type="Proteomes" id="UP001236585">
    <property type="component" value="Chromosome"/>
</dbReference>
<evidence type="ECO:0000313" key="3">
    <source>
        <dbReference type="Proteomes" id="UP001236585"/>
    </source>
</evidence>
<protein>
    <recommendedName>
        <fullName evidence="4">Secreted protein</fullName>
    </recommendedName>
</protein>
<feature type="chain" id="PRO_5047274008" description="Secreted protein" evidence="1">
    <location>
        <begin position="31"/>
        <end position="131"/>
    </location>
</feature>